<dbReference type="InterPro" id="IPR050833">
    <property type="entry name" value="Poly_Biosynth_Transport"/>
</dbReference>
<feature type="transmembrane region" description="Helical" evidence="6">
    <location>
        <begin position="360"/>
        <end position="377"/>
    </location>
</feature>
<feature type="transmembrane region" description="Helical" evidence="6">
    <location>
        <begin position="130"/>
        <end position="147"/>
    </location>
</feature>
<dbReference type="PANTHER" id="PTHR30250:SF26">
    <property type="entry name" value="PSMA PROTEIN"/>
    <property type="match status" value="1"/>
</dbReference>
<keyword evidence="4 6" id="KW-1133">Transmembrane helix</keyword>
<feature type="transmembrane region" description="Helical" evidence="6">
    <location>
        <begin position="93"/>
        <end position="118"/>
    </location>
</feature>
<comment type="subcellular location">
    <subcellularLocation>
        <location evidence="1">Cell membrane</location>
        <topology evidence="1">Multi-pass membrane protein</topology>
    </subcellularLocation>
</comment>
<evidence type="ECO:0000256" key="2">
    <source>
        <dbReference type="ARBA" id="ARBA00022475"/>
    </source>
</evidence>
<feature type="transmembrane region" description="Helical" evidence="6">
    <location>
        <begin position="159"/>
        <end position="184"/>
    </location>
</feature>
<dbReference type="EMBL" id="JBHULX010000004">
    <property type="protein sequence ID" value="MFD2590305.1"/>
    <property type="molecule type" value="Genomic_DNA"/>
</dbReference>
<gene>
    <name evidence="7" type="ORF">ACFSTE_05640</name>
</gene>
<dbReference type="Proteomes" id="UP001597459">
    <property type="component" value="Unassembled WGS sequence"/>
</dbReference>
<sequence>MSENNRYKSNNVFKKAIFNIAFQIIPILLALILTPFLINGMGKDFWAKYSTGISLIFLSNYFSFGIGPALNRRVSEVIGLKKYDKILYELKECVSFSYFLGIVFFIILQIVLLLAYKLGNFSILKTGSDFSFYQITIFNFFLVFIIIPYRSILESFSDFYFLAIVRAITAAMLFLIPFIYILLFGVSLKGIAMMLSVFYCMLYSVYYFRVFQFKNKFHFKLPSPIGKEFLVRIFKFDLSFLKETFYFSLFFLTSAIVLFFDRFYYAVFFNTIIISDQVTMLDLFNRVAIITGTISIVYFSAISVWYQEKNLEKIRKNLQTQIIGVFCIFFIVVIFSYFFLNSILGWWLGESFSLFIEKNSFSLLFATILTNFVILLVRPLQAIGLIKVVSLFLVFTTIIYICIVIFLGYLKEIEYHYLALITKSALDIIILISLLKKKRIL</sequence>
<evidence type="ECO:0000256" key="3">
    <source>
        <dbReference type="ARBA" id="ARBA00022692"/>
    </source>
</evidence>
<evidence type="ECO:0000256" key="6">
    <source>
        <dbReference type="SAM" id="Phobius"/>
    </source>
</evidence>
<keyword evidence="8" id="KW-1185">Reference proteome</keyword>
<feature type="transmembrane region" description="Helical" evidence="6">
    <location>
        <begin position="415"/>
        <end position="435"/>
    </location>
</feature>
<evidence type="ECO:0000313" key="8">
    <source>
        <dbReference type="Proteomes" id="UP001597459"/>
    </source>
</evidence>
<keyword evidence="2" id="KW-1003">Cell membrane</keyword>
<dbReference type="RefSeq" id="WP_378257740.1">
    <property type="nucleotide sequence ID" value="NZ_JBHSJV010000001.1"/>
</dbReference>
<feature type="transmembrane region" description="Helical" evidence="6">
    <location>
        <begin position="245"/>
        <end position="267"/>
    </location>
</feature>
<protein>
    <recommendedName>
        <fullName evidence="9">Polysaccharide biosynthesis protein C-terminal domain-containing protein</fullName>
    </recommendedName>
</protein>
<organism evidence="7 8">
    <name type="scientific">Aquimarina hainanensis</name>
    <dbReference type="NCBI Taxonomy" id="1578017"/>
    <lineage>
        <taxon>Bacteria</taxon>
        <taxon>Pseudomonadati</taxon>
        <taxon>Bacteroidota</taxon>
        <taxon>Flavobacteriia</taxon>
        <taxon>Flavobacteriales</taxon>
        <taxon>Flavobacteriaceae</taxon>
        <taxon>Aquimarina</taxon>
    </lineage>
</organism>
<evidence type="ECO:0000256" key="5">
    <source>
        <dbReference type="ARBA" id="ARBA00023136"/>
    </source>
</evidence>
<evidence type="ECO:0000256" key="4">
    <source>
        <dbReference type="ARBA" id="ARBA00022989"/>
    </source>
</evidence>
<evidence type="ECO:0000313" key="7">
    <source>
        <dbReference type="EMBL" id="MFD2590305.1"/>
    </source>
</evidence>
<evidence type="ECO:0000256" key="1">
    <source>
        <dbReference type="ARBA" id="ARBA00004651"/>
    </source>
</evidence>
<evidence type="ECO:0008006" key="9">
    <source>
        <dbReference type="Google" id="ProtNLM"/>
    </source>
</evidence>
<keyword evidence="3 6" id="KW-0812">Transmembrane</keyword>
<comment type="caution">
    <text evidence="7">The sequence shown here is derived from an EMBL/GenBank/DDBJ whole genome shotgun (WGS) entry which is preliminary data.</text>
</comment>
<feature type="transmembrane region" description="Helical" evidence="6">
    <location>
        <begin position="16"/>
        <end position="38"/>
    </location>
</feature>
<feature type="transmembrane region" description="Helical" evidence="6">
    <location>
        <begin position="287"/>
        <end position="306"/>
    </location>
</feature>
<accession>A0ABW5N464</accession>
<dbReference type="PANTHER" id="PTHR30250">
    <property type="entry name" value="PST FAMILY PREDICTED COLANIC ACID TRANSPORTER"/>
    <property type="match status" value="1"/>
</dbReference>
<feature type="transmembrane region" description="Helical" evidence="6">
    <location>
        <begin position="318"/>
        <end position="340"/>
    </location>
</feature>
<reference evidence="8" key="1">
    <citation type="journal article" date="2019" name="Int. J. Syst. Evol. Microbiol.">
        <title>The Global Catalogue of Microorganisms (GCM) 10K type strain sequencing project: providing services to taxonomists for standard genome sequencing and annotation.</title>
        <authorList>
            <consortium name="The Broad Institute Genomics Platform"/>
            <consortium name="The Broad Institute Genome Sequencing Center for Infectious Disease"/>
            <person name="Wu L."/>
            <person name="Ma J."/>
        </authorList>
    </citation>
    <scope>NUCLEOTIDE SEQUENCE [LARGE SCALE GENOMIC DNA]</scope>
    <source>
        <strain evidence="8">KCTC 42423</strain>
    </source>
</reference>
<proteinExistence type="predicted"/>
<feature type="transmembrane region" description="Helical" evidence="6">
    <location>
        <begin position="50"/>
        <end position="72"/>
    </location>
</feature>
<name>A0ABW5N464_9FLAO</name>
<keyword evidence="5 6" id="KW-0472">Membrane</keyword>
<feature type="transmembrane region" description="Helical" evidence="6">
    <location>
        <begin position="389"/>
        <end position="409"/>
    </location>
</feature>
<feature type="transmembrane region" description="Helical" evidence="6">
    <location>
        <begin position="190"/>
        <end position="208"/>
    </location>
</feature>